<proteinExistence type="inferred from homology"/>
<dbReference type="PANTHER" id="PTHR48050:SF13">
    <property type="entry name" value="STEROL 3-BETA-GLUCOSYLTRANSFERASE UGT80A2"/>
    <property type="match status" value="1"/>
</dbReference>
<feature type="domain" description="Erythromycin biosynthesis protein CIII-like C-terminal" evidence="4">
    <location>
        <begin position="239"/>
        <end position="377"/>
    </location>
</feature>
<accession>A0A1H5TUU8</accession>
<dbReference type="CDD" id="cd03784">
    <property type="entry name" value="GT1_Gtf-like"/>
    <property type="match status" value="1"/>
</dbReference>
<dbReference type="GO" id="GO:0016758">
    <property type="term" value="F:hexosyltransferase activity"/>
    <property type="evidence" value="ECO:0007669"/>
    <property type="project" value="UniProtKB-ARBA"/>
</dbReference>
<dbReference type="RefSeq" id="WP_103936118.1">
    <property type="nucleotide sequence ID" value="NZ_FNVO01000001.1"/>
</dbReference>
<dbReference type="OrthoDB" id="5488434at2"/>
<organism evidence="6 7">
    <name type="scientific">Thermomonospora echinospora</name>
    <dbReference type="NCBI Taxonomy" id="1992"/>
    <lineage>
        <taxon>Bacteria</taxon>
        <taxon>Bacillati</taxon>
        <taxon>Actinomycetota</taxon>
        <taxon>Actinomycetes</taxon>
        <taxon>Streptosporangiales</taxon>
        <taxon>Thermomonosporaceae</taxon>
        <taxon>Thermomonospora</taxon>
    </lineage>
</organism>
<sequence length="396" mass="41523">MRVLFVASPGLGHLFPTVPLAQAIRAAGHEVRYATGGLSVAASEAGFTVFDVTPGLDYAPIFIEGGGGDGPQPIHADDPEDEMLARLFGRVSGVMVDGVLDAARAWSPDLIFAPPLQGAGPLAAAALGIPYVDMPVGLYDARHDLPDMVREAMSEHYERHGVTGRPPATARISTCLPSFVEHLPAERRPNDAWPMRHVSYNGGSILPDWLRRRPERPRIAVTLGTIEAQWGGIAVLAPLMAAAGAVDAEFVLTLGGGDVSLLGTLPPNVRVVEWAPLDALLETCEAVIHHGGSGTSMTAIQSGIPQCVLPQGSYQHSDVDVIAELGIGFLADAASLGAAECYTLLKDEAMRDAARRVRDELRSMPAPAELVPRLAELAGQGAAVAAADARGDGRSA</sequence>
<name>A0A1H5TUU8_9ACTN</name>
<keyword evidence="3 6" id="KW-0808">Transferase</keyword>
<comment type="similarity">
    <text evidence="1">Belongs to the glycosyltransferase 28 family.</text>
</comment>
<gene>
    <name evidence="6" type="ORF">SAMN04489712_101732</name>
</gene>
<evidence type="ECO:0000256" key="2">
    <source>
        <dbReference type="ARBA" id="ARBA00022676"/>
    </source>
</evidence>
<dbReference type="Gene3D" id="3.40.50.2000">
    <property type="entry name" value="Glycogen Phosphorylase B"/>
    <property type="match status" value="2"/>
</dbReference>
<keyword evidence="2" id="KW-0328">Glycosyltransferase</keyword>
<dbReference type="InterPro" id="IPR050426">
    <property type="entry name" value="Glycosyltransferase_28"/>
</dbReference>
<dbReference type="EMBL" id="FNVO01000001">
    <property type="protein sequence ID" value="SEF65821.1"/>
    <property type="molecule type" value="Genomic_DNA"/>
</dbReference>
<evidence type="ECO:0000313" key="6">
    <source>
        <dbReference type="EMBL" id="SEF65821.1"/>
    </source>
</evidence>
<dbReference type="GO" id="GO:0017000">
    <property type="term" value="P:antibiotic biosynthetic process"/>
    <property type="evidence" value="ECO:0007669"/>
    <property type="project" value="UniProtKB-ARBA"/>
</dbReference>
<reference evidence="7" key="1">
    <citation type="submission" date="2016-10" db="EMBL/GenBank/DDBJ databases">
        <authorList>
            <person name="Varghese N."/>
            <person name="Submissions S."/>
        </authorList>
    </citation>
    <scope>NUCLEOTIDE SEQUENCE [LARGE SCALE GENOMIC DNA]</scope>
    <source>
        <strain evidence="7">DSM 43163</strain>
    </source>
</reference>
<dbReference type="SUPFAM" id="SSF53756">
    <property type="entry name" value="UDP-Glycosyltransferase/glycogen phosphorylase"/>
    <property type="match status" value="1"/>
</dbReference>
<dbReference type="PANTHER" id="PTHR48050">
    <property type="entry name" value="STEROL 3-BETA-GLUCOSYLTRANSFERASE"/>
    <property type="match status" value="1"/>
</dbReference>
<dbReference type="InterPro" id="IPR002213">
    <property type="entry name" value="UDP_glucos_trans"/>
</dbReference>
<evidence type="ECO:0000259" key="4">
    <source>
        <dbReference type="Pfam" id="PF06722"/>
    </source>
</evidence>
<dbReference type="GO" id="GO:0008194">
    <property type="term" value="F:UDP-glycosyltransferase activity"/>
    <property type="evidence" value="ECO:0007669"/>
    <property type="project" value="InterPro"/>
</dbReference>
<evidence type="ECO:0000256" key="3">
    <source>
        <dbReference type="ARBA" id="ARBA00022679"/>
    </source>
</evidence>
<evidence type="ECO:0000313" key="7">
    <source>
        <dbReference type="Proteomes" id="UP000236723"/>
    </source>
</evidence>
<feature type="domain" description="Erythromycin biosynthesis protein CIII-like N-terminal" evidence="5">
    <location>
        <begin position="22"/>
        <end position="224"/>
    </location>
</feature>
<dbReference type="InterPro" id="IPR048284">
    <property type="entry name" value="EryCIII-like_N"/>
</dbReference>
<dbReference type="Pfam" id="PF21036">
    <property type="entry name" value="EryCIII-like_N"/>
    <property type="match status" value="1"/>
</dbReference>
<dbReference type="Pfam" id="PF06722">
    <property type="entry name" value="EryCIII-like_C"/>
    <property type="match status" value="1"/>
</dbReference>
<dbReference type="FunFam" id="3.40.50.2000:FF:000072">
    <property type="entry name" value="Glycosyl transferase"/>
    <property type="match status" value="1"/>
</dbReference>
<dbReference type="InterPro" id="IPR010610">
    <property type="entry name" value="EryCIII-like_C"/>
</dbReference>
<dbReference type="AlphaFoldDB" id="A0A1H5TUU8"/>
<protein>
    <submittedName>
        <fullName evidence="6">UDP:flavonoid glycosyltransferase YjiC, YdhE family</fullName>
    </submittedName>
</protein>
<keyword evidence="7" id="KW-1185">Reference proteome</keyword>
<evidence type="ECO:0000256" key="1">
    <source>
        <dbReference type="ARBA" id="ARBA00006962"/>
    </source>
</evidence>
<evidence type="ECO:0000259" key="5">
    <source>
        <dbReference type="Pfam" id="PF21036"/>
    </source>
</evidence>
<dbReference type="Proteomes" id="UP000236723">
    <property type="component" value="Unassembled WGS sequence"/>
</dbReference>